<feature type="binding site" evidence="13 14">
    <location>
        <position position="260"/>
    </location>
    <ligand>
        <name>[2Fe-2S] cluster</name>
        <dbReference type="ChEBI" id="CHEBI:190135"/>
    </ligand>
</feature>
<evidence type="ECO:0000256" key="5">
    <source>
        <dbReference type="ARBA" id="ARBA00022679"/>
    </source>
</evidence>
<dbReference type="Gene3D" id="3.20.20.70">
    <property type="entry name" value="Aldolase class I"/>
    <property type="match status" value="1"/>
</dbReference>
<dbReference type="PROSITE" id="PS51918">
    <property type="entry name" value="RADICAL_SAM"/>
    <property type="match status" value="1"/>
</dbReference>
<dbReference type="SMART" id="SM00876">
    <property type="entry name" value="BATS"/>
    <property type="match status" value="1"/>
</dbReference>
<evidence type="ECO:0000256" key="1">
    <source>
        <dbReference type="ARBA" id="ARBA00004942"/>
    </source>
</evidence>
<dbReference type="FunFam" id="3.20.20.70:FF:000011">
    <property type="entry name" value="Biotin synthase"/>
    <property type="match status" value="1"/>
</dbReference>
<evidence type="ECO:0000256" key="12">
    <source>
        <dbReference type="ARBA" id="ARBA00051157"/>
    </source>
</evidence>
<evidence type="ECO:0000256" key="14">
    <source>
        <dbReference type="PIRSR" id="PIRSR001619-1"/>
    </source>
</evidence>
<comment type="subunit">
    <text evidence="13">Homodimer.</text>
</comment>
<dbReference type="PANTHER" id="PTHR22976:SF2">
    <property type="entry name" value="BIOTIN SYNTHASE, MITOCHONDRIAL"/>
    <property type="match status" value="1"/>
</dbReference>
<dbReference type="OrthoDB" id="9786826at2"/>
<evidence type="ECO:0000256" key="2">
    <source>
        <dbReference type="ARBA" id="ARBA00010765"/>
    </source>
</evidence>
<dbReference type="EMBL" id="CP011412">
    <property type="protein sequence ID" value="AKH20689.1"/>
    <property type="molecule type" value="Genomic_DNA"/>
</dbReference>
<dbReference type="KEGG" id="seds:AAY24_10345"/>
<feature type="binding site" evidence="13 14">
    <location>
        <position position="128"/>
    </location>
    <ligand>
        <name>[2Fe-2S] cluster</name>
        <dbReference type="ChEBI" id="CHEBI:190135"/>
    </ligand>
</feature>
<proteinExistence type="inferred from homology"/>
<dbReference type="CDD" id="cd01335">
    <property type="entry name" value="Radical_SAM"/>
    <property type="match status" value="1"/>
</dbReference>
<evidence type="ECO:0000313" key="16">
    <source>
        <dbReference type="EMBL" id="AKH20689.1"/>
    </source>
</evidence>
<reference evidence="16 17" key="1">
    <citation type="journal article" date="2015" name="Genome Announc.">
        <title>Complete Genome Sequence of Sedimenticola thiotaurini Strain SIP-G1, a Polyphosphate- and Polyhydroxyalkanoate-Accumulating Sulfur-Oxidizing Gammaproteobacterium Isolated from Salt Marsh Sediments.</title>
        <authorList>
            <person name="Flood B.E."/>
            <person name="Jones D.S."/>
            <person name="Bailey J.V."/>
        </authorList>
    </citation>
    <scope>NUCLEOTIDE SEQUENCE [LARGE SCALE GENOMIC DNA]</scope>
    <source>
        <strain evidence="16 17">SIP-G1</strain>
    </source>
</reference>
<dbReference type="SFLD" id="SFLDS00029">
    <property type="entry name" value="Radical_SAM"/>
    <property type="match status" value="1"/>
</dbReference>
<organism evidence="16 17">
    <name type="scientific">Sedimenticola thiotaurini</name>
    <dbReference type="NCBI Taxonomy" id="1543721"/>
    <lineage>
        <taxon>Bacteria</taxon>
        <taxon>Pseudomonadati</taxon>
        <taxon>Pseudomonadota</taxon>
        <taxon>Gammaproteobacteria</taxon>
        <taxon>Chromatiales</taxon>
        <taxon>Sedimenticolaceae</taxon>
        <taxon>Sedimenticola</taxon>
    </lineage>
</organism>
<dbReference type="InterPro" id="IPR007197">
    <property type="entry name" value="rSAM"/>
</dbReference>
<feature type="binding site" evidence="13 14">
    <location>
        <position position="53"/>
    </location>
    <ligand>
        <name>[4Fe-4S] cluster</name>
        <dbReference type="ChEBI" id="CHEBI:49883"/>
        <note>4Fe-4S-S-AdoMet</note>
    </ligand>
</feature>
<dbReference type="InterPro" id="IPR006638">
    <property type="entry name" value="Elp3/MiaA/NifB-like_rSAM"/>
</dbReference>
<comment type="catalytic activity">
    <reaction evidence="12 13">
        <text>(4R,5S)-dethiobiotin + (sulfur carrier)-SH + 2 reduced [2Fe-2S]-[ferredoxin] + 2 S-adenosyl-L-methionine = (sulfur carrier)-H + biotin + 2 5'-deoxyadenosine + 2 L-methionine + 2 oxidized [2Fe-2S]-[ferredoxin]</text>
        <dbReference type="Rhea" id="RHEA:22060"/>
        <dbReference type="Rhea" id="RHEA-COMP:10000"/>
        <dbReference type="Rhea" id="RHEA-COMP:10001"/>
        <dbReference type="Rhea" id="RHEA-COMP:14737"/>
        <dbReference type="Rhea" id="RHEA-COMP:14739"/>
        <dbReference type="ChEBI" id="CHEBI:17319"/>
        <dbReference type="ChEBI" id="CHEBI:29917"/>
        <dbReference type="ChEBI" id="CHEBI:33737"/>
        <dbReference type="ChEBI" id="CHEBI:33738"/>
        <dbReference type="ChEBI" id="CHEBI:57586"/>
        <dbReference type="ChEBI" id="CHEBI:57844"/>
        <dbReference type="ChEBI" id="CHEBI:59789"/>
        <dbReference type="ChEBI" id="CHEBI:64428"/>
        <dbReference type="ChEBI" id="CHEBI:149473"/>
        <dbReference type="EC" id="2.8.1.6"/>
    </reaction>
</comment>
<evidence type="ECO:0000256" key="3">
    <source>
        <dbReference type="ARBA" id="ARBA00012236"/>
    </source>
</evidence>
<dbReference type="GO" id="GO:0005506">
    <property type="term" value="F:iron ion binding"/>
    <property type="evidence" value="ECO:0007669"/>
    <property type="project" value="UniProtKB-UniRule"/>
</dbReference>
<dbReference type="RefSeq" id="WP_046859619.1">
    <property type="nucleotide sequence ID" value="NZ_CP011412.1"/>
</dbReference>
<feature type="binding site" evidence="13 14">
    <location>
        <position position="60"/>
    </location>
    <ligand>
        <name>[4Fe-4S] cluster</name>
        <dbReference type="ChEBI" id="CHEBI:49883"/>
        <note>4Fe-4S-S-AdoMet</note>
    </ligand>
</feature>
<dbReference type="Proteomes" id="UP000034410">
    <property type="component" value="Chromosome"/>
</dbReference>
<feature type="binding site" evidence="13 14">
    <location>
        <position position="188"/>
    </location>
    <ligand>
        <name>[2Fe-2S] cluster</name>
        <dbReference type="ChEBI" id="CHEBI:190135"/>
    </ligand>
</feature>
<dbReference type="Pfam" id="PF06968">
    <property type="entry name" value="BATS"/>
    <property type="match status" value="1"/>
</dbReference>
<evidence type="ECO:0000256" key="6">
    <source>
        <dbReference type="ARBA" id="ARBA00022691"/>
    </source>
</evidence>
<comment type="function">
    <text evidence="13">Catalyzes the conversion of dethiobiotin (DTB) to biotin by the insertion of a sulfur atom into dethiobiotin via a radical-based mechanism.</text>
</comment>
<dbReference type="InterPro" id="IPR013785">
    <property type="entry name" value="Aldolase_TIM"/>
</dbReference>
<dbReference type="InterPro" id="IPR002684">
    <property type="entry name" value="Biotin_synth/BioAB"/>
</dbReference>
<dbReference type="HAMAP" id="MF_01694">
    <property type="entry name" value="BioB"/>
    <property type="match status" value="1"/>
</dbReference>
<feature type="domain" description="Radical SAM core" evidence="15">
    <location>
        <begin position="38"/>
        <end position="265"/>
    </location>
</feature>
<keyword evidence="17" id="KW-1185">Reference proteome</keyword>
<dbReference type="SFLD" id="SFLDF00272">
    <property type="entry name" value="biotin_synthase"/>
    <property type="match status" value="1"/>
</dbReference>
<comment type="similarity">
    <text evidence="2 13">Belongs to the radical SAM superfamily. Biotin synthase family.</text>
</comment>
<dbReference type="InterPro" id="IPR024177">
    <property type="entry name" value="Biotin_synthase"/>
</dbReference>
<dbReference type="GO" id="GO:0009102">
    <property type="term" value="P:biotin biosynthetic process"/>
    <property type="evidence" value="ECO:0007669"/>
    <property type="project" value="UniProtKB-UniRule"/>
</dbReference>
<dbReference type="InterPro" id="IPR010722">
    <property type="entry name" value="BATS_dom"/>
</dbReference>
<dbReference type="SMART" id="SM00729">
    <property type="entry name" value="Elp3"/>
    <property type="match status" value="1"/>
</dbReference>
<dbReference type="GO" id="GO:0051539">
    <property type="term" value="F:4 iron, 4 sulfur cluster binding"/>
    <property type="evidence" value="ECO:0007669"/>
    <property type="project" value="UniProtKB-KW"/>
</dbReference>
<name>A0A0F7JZD9_9GAMM</name>
<dbReference type="SFLD" id="SFLDG01278">
    <property type="entry name" value="biotin_synthase_like"/>
    <property type="match status" value="1"/>
</dbReference>
<evidence type="ECO:0000256" key="7">
    <source>
        <dbReference type="ARBA" id="ARBA00022714"/>
    </source>
</evidence>
<evidence type="ECO:0000259" key="15">
    <source>
        <dbReference type="PROSITE" id="PS51918"/>
    </source>
</evidence>
<evidence type="ECO:0000256" key="9">
    <source>
        <dbReference type="ARBA" id="ARBA00022756"/>
    </source>
</evidence>
<evidence type="ECO:0000256" key="8">
    <source>
        <dbReference type="ARBA" id="ARBA00022723"/>
    </source>
</evidence>
<dbReference type="UniPathway" id="UPA00078">
    <property type="reaction ID" value="UER00162"/>
</dbReference>
<keyword evidence="7 13" id="KW-0001">2Fe-2S</keyword>
<accession>A0A0F7JZD9</accession>
<dbReference type="SFLD" id="SFLDG01060">
    <property type="entry name" value="BATS_domain_containing"/>
    <property type="match status" value="1"/>
</dbReference>
<sequence length="338" mass="38202">MTIRHDWSLDEIEALFNLPFNDLMFQAQSVHRHHFDANQIQVSTLLSVKTGACSEDCGYCSQSAKHATDLEKEKLLPLDEVKRAAREAKEKGATRFCMGAAWRNPTDKNLERVVEMIQAVRDLGMETCVTLGMLTDSQAQRLREAGLDYYNHNLDTSPEFYGNVVTTRTYQDRLDTLARVREQGINVCSGGILGMGESRRDRASMLRELVNLPKHPESVPINMLVQVEGTPLFGADALDPFEFIRTVAVTRILMPQSYVRLSAGRTEMSDEMQALCFMAGANSMFYGDRLLTTDNPEADADRRLFERLGLQFQESQELQATEKECDNKRQARLAAEFS</sequence>
<dbReference type="InterPro" id="IPR058240">
    <property type="entry name" value="rSAM_sf"/>
</dbReference>
<dbReference type="PANTHER" id="PTHR22976">
    <property type="entry name" value="BIOTIN SYNTHASE"/>
    <property type="match status" value="1"/>
</dbReference>
<keyword evidence="10 13" id="KW-0408">Iron</keyword>
<keyword evidence="4 13" id="KW-0004">4Fe-4S</keyword>
<evidence type="ECO:0000256" key="11">
    <source>
        <dbReference type="ARBA" id="ARBA00023014"/>
    </source>
</evidence>
<dbReference type="GO" id="GO:0004076">
    <property type="term" value="F:biotin synthase activity"/>
    <property type="evidence" value="ECO:0007669"/>
    <property type="project" value="UniProtKB-UniRule"/>
</dbReference>
<keyword evidence="6 13" id="KW-0949">S-adenosyl-L-methionine</keyword>
<dbReference type="PIRSF" id="PIRSF001619">
    <property type="entry name" value="Biotin_synth"/>
    <property type="match status" value="1"/>
</dbReference>
<evidence type="ECO:0000256" key="4">
    <source>
        <dbReference type="ARBA" id="ARBA00022485"/>
    </source>
</evidence>
<comment type="cofactor">
    <cofactor evidence="14">
        <name>[2Fe-2S] cluster</name>
        <dbReference type="ChEBI" id="CHEBI:190135"/>
    </cofactor>
    <text evidence="14">Binds 1 [2Fe-2S] cluster. The cluster is coordinated with 3 cysteines and 1 arginine.</text>
</comment>
<evidence type="ECO:0000256" key="10">
    <source>
        <dbReference type="ARBA" id="ARBA00023004"/>
    </source>
</evidence>
<keyword evidence="8 13" id="KW-0479">Metal-binding</keyword>
<keyword evidence="11 13" id="KW-0411">Iron-sulfur</keyword>
<dbReference type="GO" id="GO:0051537">
    <property type="term" value="F:2 iron, 2 sulfur cluster binding"/>
    <property type="evidence" value="ECO:0007669"/>
    <property type="project" value="UniProtKB-KW"/>
</dbReference>
<keyword evidence="9 13" id="KW-0093">Biotin biosynthesis</keyword>
<comment type="cofactor">
    <cofactor evidence="13">
        <name>[2Fe-2S] cluster</name>
        <dbReference type="ChEBI" id="CHEBI:190135"/>
    </cofactor>
    <text evidence="13">Binds 1 [2Fe-2S] cluster. The cluster is coordinated with 3 cysteines and 1 arginine.</text>
</comment>
<protein>
    <recommendedName>
        <fullName evidence="3 13">Biotin synthase</fullName>
        <ecNumber evidence="3 13">2.8.1.6</ecNumber>
    </recommendedName>
</protein>
<gene>
    <name evidence="13" type="primary">bioB</name>
    <name evidence="16" type="ORF">AAY24_10345</name>
</gene>
<feature type="binding site" evidence="13 14">
    <location>
        <position position="57"/>
    </location>
    <ligand>
        <name>[4Fe-4S] cluster</name>
        <dbReference type="ChEBI" id="CHEBI:49883"/>
        <note>4Fe-4S-S-AdoMet</note>
    </ligand>
</feature>
<comment type="pathway">
    <text evidence="1 13">Cofactor biosynthesis; biotin biosynthesis; biotin from 7,8-diaminononanoate: step 2/2.</text>
</comment>
<dbReference type="NCBIfam" id="TIGR00433">
    <property type="entry name" value="bioB"/>
    <property type="match status" value="1"/>
</dbReference>
<evidence type="ECO:0000313" key="17">
    <source>
        <dbReference type="Proteomes" id="UP000034410"/>
    </source>
</evidence>
<dbReference type="EC" id="2.8.1.6" evidence="3 13"/>
<feature type="binding site" evidence="13 14">
    <location>
        <position position="97"/>
    </location>
    <ligand>
        <name>[2Fe-2S] cluster</name>
        <dbReference type="ChEBI" id="CHEBI:190135"/>
    </ligand>
</feature>
<dbReference type="SUPFAM" id="SSF102114">
    <property type="entry name" value="Radical SAM enzymes"/>
    <property type="match status" value="1"/>
</dbReference>
<keyword evidence="5 13" id="KW-0808">Transferase</keyword>
<dbReference type="Pfam" id="PF04055">
    <property type="entry name" value="Radical_SAM"/>
    <property type="match status" value="1"/>
</dbReference>
<evidence type="ECO:0000256" key="13">
    <source>
        <dbReference type="HAMAP-Rule" id="MF_01694"/>
    </source>
</evidence>
<comment type="cofactor">
    <cofactor evidence="13 14">
        <name>[4Fe-4S] cluster</name>
        <dbReference type="ChEBI" id="CHEBI:49883"/>
    </cofactor>
    <text evidence="13 14">Binds 1 [4Fe-4S] cluster. The cluster is coordinated with 3 cysteines and an exchangeable S-adenosyl-L-methionine.</text>
</comment>
<dbReference type="PATRIC" id="fig|1543721.4.peg.2146"/>
<dbReference type="AlphaFoldDB" id="A0A0F7JZD9"/>